<dbReference type="GO" id="GO:0003824">
    <property type="term" value="F:catalytic activity"/>
    <property type="evidence" value="ECO:0007669"/>
    <property type="project" value="InterPro"/>
</dbReference>
<dbReference type="InterPro" id="IPR000873">
    <property type="entry name" value="AMP-dep_synth/lig_dom"/>
</dbReference>
<dbReference type="CDD" id="cd05930">
    <property type="entry name" value="A_NRPS"/>
    <property type="match status" value="1"/>
</dbReference>
<dbReference type="Gene3D" id="3.30.559.10">
    <property type="entry name" value="Chloramphenicol acetyltransferase-like domain"/>
    <property type="match status" value="2"/>
</dbReference>
<dbReference type="SUPFAM" id="SSF47336">
    <property type="entry name" value="ACP-like"/>
    <property type="match status" value="1"/>
</dbReference>
<name>A0A8J3FUA6_9PSEU</name>
<dbReference type="NCBIfam" id="TIGR01720">
    <property type="entry name" value="NRPS-para261"/>
    <property type="match status" value="1"/>
</dbReference>
<evidence type="ECO:0000313" key="10">
    <source>
        <dbReference type="Proteomes" id="UP000637578"/>
    </source>
</evidence>
<dbReference type="Pfam" id="PF13193">
    <property type="entry name" value="AMP-binding_C"/>
    <property type="match status" value="1"/>
</dbReference>
<dbReference type="GO" id="GO:0008610">
    <property type="term" value="P:lipid biosynthetic process"/>
    <property type="evidence" value="ECO:0007669"/>
    <property type="project" value="UniProtKB-ARBA"/>
</dbReference>
<evidence type="ECO:0000256" key="2">
    <source>
        <dbReference type="ARBA" id="ARBA00006432"/>
    </source>
</evidence>
<dbReference type="Pfam" id="PF00550">
    <property type="entry name" value="PP-binding"/>
    <property type="match status" value="1"/>
</dbReference>
<dbReference type="InterPro" id="IPR009081">
    <property type="entry name" value="PP-bd_ACP"/>
</dbReference>
<dbReference type="GO" id="GO:0031177">
    <property type="term" value="F:phosphopantetheine binding"/>
    <property type="evidence" value="ECO:0007669"/>
    <property type="project" value="InterPro"/>
</dbReference>
<dbReference type="Gene3D" id="3.30.300.30">
    <property type="match status" value="1"/>
</dbReference>
<keyword evidence="4" id="KW-0597">Phosphoprotein</keyword>
<proteinExistence type="inferred from homology"/>
<reference evidence="9" key="2">
    <citation type="submission" date="2020-09" db="EMBL/GenBank/DDBJ databases">
        <authorList>
            <person name="Sun Q."/>
            <person name="Zhou Y."/>
        </authorList>
    </citation>
    <scope>NUCLEOTIDE SEQUENCE</scope>
    <source>
        <strain evidence="9">CGMCC 4.5737</strain>
    </source>
</reference>
<dbReference type="SUPFAM" id="SSF52777">
    <property type="entry name" value="CoA-dependent acyltransferases"/>
    <property type="match status" value="4"/>
</dbReference>
<dbReference type="SMART" id="SM00823">
    <property type="entry name" value="PKS_PP"/>
    <property type="match status" value="1"/>
</dbReference>
<evidence type="ECO:0000259" key="8">
    <source>
        <dbReference type="PROSITE" id="PS50075"/>
    </source>
</evidence>
<evidence type="ECO:0000256" key="4">
    <source>
        <dbReference type="ARBA" id="ARBA00022553"/>
    </source>
</evidence>
<dbReference type="SUPFAM" id="SSF56801">
    <property type="entry name" value="Acetyl-CoA synthetase-like"/>
    <property type="match status" value="1"/>
</dbReference>
<accession>A0A8J3FUA6</accession>
<dbReference type="GO" id="GO:0044550">
    <property type="term" value="P:secondary metabolite biosynthetic process"/>
    <property type="evidence" value="ECO:0007669"/>
    <property type="project" value="TreeGrafter"/>
</dbReference>
<evidence type="ECO:0000313" key="9">
    <source>
        <dbReference type="EMBL" id="GGM49097.1"/>
    </source>
</evidence>
<dbReference type="GO" id="GO:0005829">
    <property type="term" value="C:cytosol"/>
    <property type="evidence" value="ECO:0007669"/>
    <property type="project" value="TreeGrafter"/>
</dbReference>
<keyword evidence="3" id="KW-0596">Phosphopantetheine</keyword>
<dbReference type="InterPro" id="IPR020806">
    <property type="entry name" value="PKS_PP-bd"/>
</dbReference>
<dbReference type="PROSITE" id="PS00455">
    <property type="entry name" value="AMP_BINDING"/>
    <property type="match status" value="1"/>
</dbReference>
<dbReference type="FunFam" id="1.10.1200.10:FF:000005">
    <property type="entry name" value="Nonribosomal peptide synthetase 1"/>
    <property type="match status" value="1"/>
</dbReference>
<keyword evidence="6" id="KW-0045">Antibiotic biosynthesis</keyword>
<dbReference type="PANTHER" id="PTHR45527">
    <property type="entry name" value="NONRIBOSOMAL PEPTIDE SYNTHETASE"/>
    <property type="match status" value="1"/>
</dbReference>
<comment type="caution">
    <text evidence="9">The sequence shown here is derived from an EMBL/GenBank/DDBJ whole genome shotgun (WGS) entry which is preliminary data.</text>
</comment>
<dbReference type="GO" id="GO:0017000">
    <property type="term" value="P:antibiotic biosynthetic process"/>
    <property type="evidence" value="ECO:0007669"/>
    <property type="project" value="UniProtKB-KW"/>
</dbReference>
<dbReference type="EMBL" id="BMMK01000007">
    <property type="protein sequence ID" value="GGM49097.1"/>
    <property type="molecule type" value="Genomic_DNA"/>
</dbReference>
<dbReference type="Gene3D" id="3.40.50.980">
    <property type="match status" value="2"/>
</dbReference>
<dbReference type="PROSITE" id="PS00012">
    <property type="entry name" value="PHOSPHOPANTETHEINE"/>
    <property type="match status" value="1"/>
</dbReference>
<dbReference type="FunFam" id="3.40.50.980:FF:000001">
    <property type="entry name" value="Non-ribosomal peptide synthetase"/>
    <property type="match status" value="1"/>
</dbReference>
<evidence type="ECO:0000256" key="5">
    <source>
        <dbReference type="ARBA" id="ARBA00022737"/>
    </source>
</evidence>
<dbReference type="Pfam" id="PF00501">
    <property type="entry name" value="AMP-binding"/>
    <property type="match status" value="1"/>
</dbReference>
<keyword evidence="10" id="KW-1185">Reference proteome</keyword>
<dbReference type="PROSITE" id="PS50075">
    <property type="entry name" value="CARRIER"/>
    <property type="match status" value="1"/>
</dbReference>
<dbReference type="PANTHER" id="PTHR45527:SF1">
    <property type="entry name" value="FATTY ACID SYNTHASE"/>
    <property type="match status" value="1"/>
</dbReference>
<dbReference type="Gene3D" id="1.10.1200.10">
    <property type="entry name" value="ACP-like"/>
    <property type="match status" value="1"/>
</dbReference>
<dbReference type="InterPro" id="IPR010060">
    <property type="entry name" value="NRPS_synth"/>
</dbReference>
<feature type="domain" description="Carrier" evidence="8">
    <location>
        <begin position="981"/>
        <end position="1055"/>
    </location>
</feature>
<sequence>MAERPGIEDVLPLSPLQESFLFQALYDEQAADVYTMQLILALHGPLDTAALRSAAANLLQRHANLRAAFWTEGVPHPVQVIPRTVDLPWHEVDLTEVAAGRREEELDRLLRADRRVRFDLTEPPLLRFLLARLDNAEHRLVLHSHHILLDGWSIPLLVRELFAMYAQDGRADGLAPVRPYRDYLAWLATQEPDPAEAAWRTAMQGLTEPTLLVGSTRRRAPQLPETVTVELDQDLTGRLVDRARQQRLTLNTVVQGLWAVLLARLTGRQDVVFGASVSGRPSELAGVESMVGLFINTLPVRVRLRPAEPLADLLRRMQDDQARLLPYHHIKLTDVQRLAGMGELFDTLIVFENAPMVSASLERTQTAERLQVQGLANRDATHYPLTVMAVMVHGRLQLTFEYQPDLLDRAATTRISERFRRLLHVLLAQPGQPVGQVDVLEEQERQTILRDWNDTAMPVRPQTLPALFAEQVAAAPDAPALAFEGTELSFTELDARANRLAHWLIGQGIGPEDLVALALPRSLDIVVALLAVQKAGGAYVPIDPAYPARRIDYMIADARPKLLISTGDTLARLPEPTAHAVRTVALDSSELAVELDGMPETDPTDTDRLHPLLPQHPAYVIYTSGSTGDPKGVVTTHSNVVNLFTNHRDTVYGPAATALGRRLRVGHGWSFSFDASWQPLVALFAGHQVDVLGEDTRRDPAQQVALLAERGIDFIEVSPSMYGQLSLAGLVRGRRCPLAGLGVGGEAVPESQWQELRELEGTRAANFYGPTECTVDAVVAAVGDSPRPVIGTPIGNTRVYVLDTHLNPVPVGVSGELYIAGRGLARGYLHRPGMTAGRFVADPFGEPGSRMYRTGDVVRWTPDGQLEFGGRADDQVKIRGYRIELGEVESAMGRHPELSQVAVVVREDRPGVRRLVCYVVATPGAQVEPAQLREFAAATLPEHMVPTAYVVLPALPLTSHGKLDRSALPTPDHAARAGSRAPRTRAEKELCGIVADLLGVREVGIDDNFFELGGDSIISIQLAGRARQAGLAISPRDVFERASIGELAVAASRADRADQTATATDDGVGEVPLTPMMRRLCEAGSPDDAYAQSLLLLPPEGTTWEHVVAAVQAVVDRHDMLRSRLTWSPARQDWVLEVVPTEAIRVSDLVHHVDLAEHPGHAWPEVLRTHVRAATNRLDPTTGVTLQAVHLDVDHGAAGRLLVTAHHLAVDGVSWRILLGDLAAACRAAARGARPALEPVPTSFRRWAQALQDHARSPQRMAELETWTAALGEGAVPATRAPGTARDATGSTRQISRTLPTDHTEPLLTTVPQALDATTHELLLAALAMAVAGGRHRDAHPGAGDAVIVTVQGHGREQQLLASADLARTVGWFTTAYPVRLEIGPIDWAGAAAGGGEIAEAVKRVRETLRTVPDHGIGYGLLRYLNPTTAPVLATLPAPHLEFDYVGRFTTGETTDTEFQLAPEAEDLSDVLEQEPAHPNSLRIKAHVRHHADGPVLAVRWTWPESLFDPHTVVAIADGWLQALRALTAYAAGARPDSRHPAPCANTTGENP</sequence>
<dbReference type="InterPro" id="IPR023213">
    <property type="entry name" value="CAT-like_dom_sf"/>
</dbReference>
<evidence type="ECO:0000256" key="7">
    <source>
        <dbReference type="SAM" id="MobiDB-lite"/>
    </source>
</evidence>
<evidence type="ECO:0000256" key="1">
    <source>
        <dbReference type="ARBA" id="ARBA00001957"/>
    </source>
</evidence>
<dbReference type="FunFam" id="2.30.38.10:FF:000001">
    <property type="entry name" value="Non-ribosomal peptide synthetase PvdI"/>
    <property type="match status" value="1"/>
</dbReference>
<organism evidence="9 10">
    <name type="scientific">Longimycelium tulufanense</name>
    <dbReference type="NCBI Taxonomy" id="907463"/>
    <lineage>
        <taxon>Bacteria</taxon>
        <taxon>Bacillati</taxon>
        <taxon>Actinomycetota</taxon>
        <taxon>Actinomycetes</taxon>
        <taxon>Pseudonocardiales</taxon>
        <taxon>Pseudonocardiaceae</taxon>
        <taxon>Longimycelium</taxon>
    </lineage>
</organism>
<dbReference type="InterPro" id="IPR036736">
    <property type="entry name" value="ACP-like_sf"/>
</dbReference>
<evidence type="ECO:0000256" key="3">
    <source>
        <dbReference type="ARBA" id="ARBA00022450"/>
    </source>
</evidence>
<dbReference type="Gene3D" id="2.30.38.10">
    <property type="entry name" value="Luciferase, Domain 3"/>
    <property type="match status" value="1"/>
</dbReference>
<dbReference type="InterPro" id="IPR010071">
    <property type="entry name" value="AA_adenyl_dom"/>
</dbReference>
<dbReference type="InterPro" id="IPR045851">
    <property type="entry name" value="AMP-bd_C_sf"/>
</dbReference>
<dbReference type="InterPro" id="IPR006162">
    <property type="entry name" value="Ppantetheine_attach_site"/>
</dbReference>
<dbReference type="InterPro" id="IPR020845">
    <property type="entry name" value="AMP-binding_CS"/>
</dbReference>
<dbReference type="FunFam" id="3.30.300.30:FF:000010">
    <property type="entry name" value="Enterobactin synthetase component F"/>
    <property type="match status" value="1"/>
</dbReference>
<gene>
    <name evidence="9" type="ORF">GCM10012275_20030</name>
</gene>
<comment type="cofactor">
    <cofactor evidence="1">
        <name>pantetheine 4'-phosphate</name>
        <dbReference type="ChEBI" id="CHEBI:47942"/>
    </cofactor>
</comment>
<keyword evidence="5" id="KW-0677">Repeat</keyword>
<dbReference type="InterPro" id="IPR001242">
    <property type="entry name" value="Condensation_dom"/>
</dbReference>
<comment type="similarity">
    <text evidence="2">Belongs to the ATP-dependent AMP-binding enzyme family.</text>
</comment>
<evidence type="ECO:0000256" key="6">
    <source>
        <dbReference type="ARBA" id="ARBA00023194"/>
    </source>
</evidence>
<feature type="region of interest" description="Disordered" evidence="7">
    <location>
        <begin position="963"/>
        <end position="982"/>
    </location>
</feature>
<protein>
    <recommendedName>
        <fullName evidence="8">Carrier domain-containing protein</fullName>
    </recommendedName>
</protein>
<dbReference type="Pfam" id="PF00668">
    <property type="entry name" value="Condensation"/>
    <property type="match status" value="2"/>
</dbReference>
<dbReference type="GO" id="GO:0043041">
    <property type="term" value="P:amino acid activation for nonribosomal peptide biosynthetic process"/>
    <property type="evidence" value="ECO:0007669"/>
    <property type="project" value="TreeGrafter"/>
</dbReference>
<dbReference type="CDD" id="cd19543">
    <property type="entry name" value="DCL_NRPS"/>
    <property type="match status" value="1"/>
</dbReference>
<dbReference type="RefSeq" id="WP_189056252.1">
    <property type="nucleotide sequence ID" value="NZ_BMMK01000007.1"/>
</dbReference>
<dbReference type="NCBIfam" id="TIGR01733">
    <property type="entry name" value="AA-adenyl-dom"/>
    <property type="match status" value="1"/>
</dbReference>
<dbReference type="Gene3D" id="3.30.559.30">
    <property type="entry name" value="Nonribosomal peptide synthetase, condensation domain"/>
    <property type="match status" value="2"/>
</dbReference>
<dbReference type="InterPro" id="IPR025110">
    <property type="entry name" value="AMP-bd_C"/>
</dbReference>
<reference evidence="9" key="1">
    <citation type="journal article" date="2014" name="Int. J. Syst. Evol. Microbiol.">
        <title>Complete genome sequence of Corynebacterium casei LMG S-19264T (=DSM 44701T), isolated from a smear-ripened cheese.</title>
        <authorList>
            <consortium name="US DOE Joint Genome Institute (JGI-PGF)"/>
            <person name="Walter F."/>
            <person name="Albersmeier A."/>
            <person name="Kalinowski J."/>
            <person name="Ruckert C."/>
        </authorList>
    </citation>
    <scope>NUCLEOTIDE SEQUENCE</scope>
    <source>
        <strain evidence="9">CGMCC 4.5737</strain>
    </source>
</reference>
<dbReference type="Proteomes" id="UP000637578">
    <property type="component" value="Unassembled WGS sequence"/>
</dbReference>